<dbReference type="EMBL" id="VSRR010128580">
    <property type="protein sequence ID" value="MPD01784.1"/>
    <property type="molecule type" value="Genomic_DNA"/>
</dbReference>
<dbReference type="Proteomes" id="UP000324222">
    <property type="component" value="Unassembled WGS sequence"/>
</dbReference>
<protein>
    <submittedName>
        <fullName evidence="1">Uncharacterized protein</fullName>
    </submittedName>
</protein>
<organism evidence="1 2">
    <name type="scientific">Portunus trituberculatus</name>
    <name type="common">Swimming crab</name>
    <name type="synonym">Neptunus trituberculatus</name>
    <dbReference type="NCBI Taxonomy" id="210409"/>
    <lineage>
        <taxon>Eukaryota</taxon>
        <taxon>Metazoa</taxon>
        <taxon>Ecdysozoa</taxon>
        <taxon>Arthropoda</taxon>
        <taxon>Crustacea</taxon>
        <taxon>Multicrustacea</taxon>
        <taxon>Malacostraca</taxon>
        <taxon>Eumalacostraca</taxon>
        <taxon>Eucarida</taxon>
        <taxon>Decapoda</taxon>
        <taxon>Pleocyemata</taxon>
        <taxon>Brachyura</taxon>
        <taxon>Eubrachyura</taxon>
        <taxon>Portunoidea</taxon>
        <taxon>Portunidae</taxon>
        <taxon>Portuninae</taxon>
        <taxon>Portunus</taxon>
    </lineage>
</organism>
<evidence type="ECO:0000313" key="2">
    <source>
        <dbReference type="Proteomes" id="UP000324222"/>
    </source>
</evidence>
<gene>
    <name evidence="1" type="ORF">E2C01_097329</name>
</gene>
<evidence type="ECO:0000313" key="1">
    <source>
        <dbReference type="EMBL" id="MPD01784.1"/>
    </source>
</evidence>
<reference evidence="1 2" key="1">
    <citation type="submission" date="2019-05" db="EMBL/GenBank/DDBJ databases">
        <title>Another draft genome of Portunus trituberculatus and its Hox gene families provides insights of decapod evolution.</title>
        <authorList>
            <person name="Jeong J.-H."/>
            <person name="Song I."/>
            <person name="Kim S."/>
            <person name="Choi T."/>
            <person name="Kim D."/>
            <person name="Ryu S."/>
            <person name="Kim W."/>
        </authorList>
    </citation>
    <scope>NUCLEOTIDE SEQUENCE [LARGE SCALE GENOMIC DNA]</scope>
    <source>
        <tissue evidence="1">Muscle</tissue>
    </source>
</reference>
<accession>A0A5B7K5F1</accession>
<name>A0A5B7K5F1_PORTR</name>
<proteinExistence type="predicted"/>
<comment type="caution">
    <text evidence="1">The sequence shown here is derived from an EMBL/GenBank/DDBJ whole genome shotgun (WGS) entry which is preliminary data.</text>
</comment>
<keyword evidence="2" id="KW-1185">Reference proteome</keyword>
<dbReference type="PROSITE" id="PS51257">
    <property type="entry name" value="PROKAR_LIPOPROTEIN"/>
    <property type="match status" value="1"/>
</dbReference>
<sequence>MAGRGGALLGSSQGCLDHVACGGGRREGRGRARCGVLSARPAHWPAPAGPAPPAWEDWLVRRHSCLRHEVARQRSCCLLEGGGKKRLRDAGF</sequence>
<dbReference type="AlphaFoldDB" id="A0A5B7K5F1"/>